<protein>
    <submittedName>
        <fullName evidence="1">Uncharacterized protein</fullName>
    </submittedName>
</protein>
<dbReference type="AlphaFoldDB" id="A0A182UXH8"/>
<dbReference type="EnsemblMetazoa" id="AMEM005338-RA">
    <property type="protein sequence ID" value="AMEM005338-PA"/>
    <property type="gene ID" value="AMEM005338"/>
</dbReference>
<proteinExistence type="predicted"/>
<sequence length="196" mass="21006">MEELLQQDSLVGVLVEEVVVELVEGLVEAAHSSSGQFLRWYSSKEEHLQPDSSVGELVVVAVDESVVGSVAVERNSSGRILRLYSSTVALLPPDSLVGESVVEAVVELAEGSEEYSSTEELLQLDNSEVWSVVAVGDGLVVELEAVARNSSGQILHSCNSKVELLQRDSSEGESAVDEWVVVVAGVARSSWGQFLH</sequence>
<keyword evidence="2" id="KW-1185">Reference proteome</keyword>
<dbReference type="Proteomes" id="UP000075903">
    <property type="component" value="Unassembled WGS sequence"/>
</dbReference>
<accession>A0A182UXH8</accession>
<name>A0A182UXH8_ANOME</name>
<organism evidence="1 2">
    <name type="scientific">Anopheles merus</name>
    <name type="common">Mosquito</name>
    <dbReference type="NCBI Taxonomy" id="30066"/>
    <lineage>
        <taxon>Eukaryota</taxon>
        <taxon>Metazoa</taxon>
        <taxon>Ecdysozoa</taxon>
        <taxon>Arthropoda</taxon>
        <taxon>Hexapoda</taxon>
        <taxon>Insecta</taxon>
        <taxon>Pterygota</taxon>
        <taxon>Neoptera</taxon>
        <taxon>Endopterygota</taxon>
        <taxon>Diptera</taxon>
        <taxon>Nematocera</taxon>
        <taxon>Culicoidea</taxon>
        <taxon>Culicidae</taxon>
        <taxon>Anophelinae</taxon>
        <taxon>Anopheles</taxon>
    </lineage>
</organism>
<evidence type="ECO:0000313" key="2">
    <source>
        <dbReference type="Proteomes" id="UP000075903"/>
    </source>
</evidence>
<evidence type="ECO:0000313" key="1">
    <source>
        <dbReference type="EnsemblMetazoa" id="AMEM005338-PA"/>
    </source>
</evidence>
<dbReference type="VEuPathDB" id="VectorBase:AMEM005338"/>
<reference evidence="1" key="1">
    <citation type="submission" date="2020-05" db="UniProtKB">
        <authorList>
            <consortium name="EnsemblMetazoa"/>
        </authorList>
    </citation>
    <scope>IDENTIFICATION</scope>
    <source>
        <strain evidence="1">MAF</strain>
    </source>
</reference>